<dbReference type="InterPro" id="IPR011711">
    <property type="entry name" value="GntR_C"/>
</dbReference>
<proteinExistence type="predicted"/>
<reference evidence="5 6" key="1">
    <citation type="journal article" date="2019" name="Emerg. Microbes Infect.">
        <title>Comprehensive subspecies identification of 175 nontuberculous mycobacteria species based on 7547 genomic profiles.</title>
        <authorList>
            <person name="Matsumoto Y."/>
            <person name="Kinjo T."/>
            <person name="Motooka D."/>
            <person name="Nabeya D."/>
            <person name="Jung N."/>
            <person name="Uechi K."/>
            <person name="Horii T."/>
            <person name="Iida T."/>
            <person name="Fujita J."/>
            <person name="Nakamura S."/>
        </authorList>
    </citation>
    <scope>NUCLEOTIDE SEQUENCE [LARGE SCALE GENOMIC DNA]</scope>
    <source>
        <strain evidence="5 6">JCM 12603</strain>
    </source>
</reference>
<dbReference type="Pfam" id="PF00392">
    <property type="entry name" value="GntR"/>
    <property type="match status" value="1"/>
</dbReference>
<dbReference type="CDD" id="cd07377">
    <property type="entry name" value="WHTH_GntR"/>
    <property type="match status" value="1"/>
</dbReference>
<dbReference type="SUPFAM" id="SSF46785">
    <property type="entry name" value="Winged helix' DNA-binding domain"/>
    <property type="match status" value="1"/>
</dbReference>
<keyword evidence="6" id="KW-1185">Reference proteome</keyword>
<dbReference type="InterPro" id="IPR000524">
    <property type="entry name" value="Tscrpt_reg_HTH_GntR"/>
</dbReference>
<evidence type="ECO:0000313" key="5">
    <source>
        <dbReference type="EMBL" id="BBX52385.1"/>
    </source>
</evidence>
<dbReference type="SMART" id="SM00345">
    <property type="entry name" value="HTH_GNTR"/>
    <property type="match status" value="1"/>
</dbReference>
<protein>
    <submittedName>
        <fullName evidence="5">Transcriptional regulator</fullName>
    </submittedName>
</protein>
<feature type="domain" description="HTH gntR-type" evidence="4">
    <location>
        <begin position="25"/>
        <end position="92"/>
    </location>
</feature>
<dbReference type="Gene3D" id="1.10.10.10">
    <property type="entry name" value="Winged helix-like DNA-binding domain superfamily/Winged helix DNA-binding domain"/>
    <property type="match status" value="1"/>
</dbReference>
<evidence type="ECO:0000256" key="1">
    <source>
        <dbReference type="ARBA" id="ARBA00023015"/>
    </source>
</evidence>
<evidence type="ECO:0000313" key="6">
    <source>
        <dbReference type="Proteomes" id="UP000466785"/>
    </source>
</evidence>
<accession>A0A6N4VC59</accession>
<dbReference type="PANTHER" id="PTHR43537">
    <property type="entry name" value="TRANSCRIPTIONAL REGULATOR, GNTR FAMILY"/>
    <property type="match status" value="1"/>
</dbReference>
<dbReference type="AlphaFoldDB" id="A0A6N4VC59"/>
<evidence type="ECO:0000256" key="3">
    <source>
        <dbReference type="ARBA" id="ARBA00023163"/>
    </source>
</evidence>
<dbReference type="InterPro" id="IPR036388">
    <property type="entry name" value="WH-like_DNA-bd_sf"/>
</dbReference>
<dbReference type="Gene3D" id="1.20.120.530">
    <property type="entry name" value="GntR ligand-binding domain-like"/>
    <property type="match status" value="1"/>
</dbReference>
<keyword evidence="1" id="KW-0805">Transcription regulation</keyword>
<gene>
    <name evidence="5" type="ORF">MPOR_34110</name>
</gene>
<dbReference type="InterPro" id="IPR008920">
    <property type="entry name" value="TF_FadR/GntR_C"/>
</dbReference>
<dbReference type="KEGG" id="mpof:MPOR_34110"/>
<dbReference type="Pfam" id="PF07729">
    <property type="entry name" value="FCD"/>
    <property type="match status" value="1"/>
</dbReference>
<dbReference type="Proteomes" id="UP000466785">
    <property type="component" value="Chromosome"/>
</dbReference>
<organism evidence="5 6">
    <name type="scientific">Mycolicibacterium poriferae</name>
    <dbReference type="NCBI Taxonomy" id="39694"/>
    <lineage>
        <taxon>Bacteria</taxon>
        <taxon>Bacillati</taxon>
        <taxon>Actinomycetota</taxon>
        <taxon>Actinomycetes</taxon>
        <taxon>Mycobacteriales</taxon>
        <taxon>Mycobacteriaceae</taxon>
        <taxon>Mycolicibacterium</taxon>
    </lineage>
</organism>
<keyword evidence="3" id="KW-0804">Transcription</keyword>
<evidence type="ECO:0000259" key="4">
    <source>
        <dbReference type="PROSITE" id="PS50949"/>
    </source>
</evidence>
<dbReference type="GO" id="GO:0003677">
    <property type="term" value="F:DNA binding"/>
    <property type="evidence" value="ECO:0007669"/>
    <property type="project" value="UniProtKB-KW"/>
</dbReference>
<dbReference type="SMART" id="SM00895">
    <property type="entry name" value="FCD"/>
    <property type="match status" value="1"/>
</dbReference>
<sequence length="250" mass="27539">MGGVVPYHWAMAAPRDDPARFGLPATLVEVASHRLREAILSGELSPGEKIVEEQLCATFGFSRAPLREALRLLTQQGLVEHLPRRGSRVAEWSSTDVLQLFELRHVLERHAVESALPLKDSATALEPVRAALERMDVARDAVVRDDAHRAFHAAVVGLAHNRQLDITLEPILLKLQLPMAKNLREEARQRDAGDGIERHKAILSALETNDAALAIAALRDHGHLHYLGLEGLEKEPEGLEGLEKEPEPGV</sequence>
<dbReference type="SUPFAM" id="SSF48008">
    <property type="entry name" value="GntR ligand-binding domain-like"/>
    <property type="match status" value="1"/>
</dbReference>
<evidence type="ECO:0000256" key="2">
    <source>
        <dbReference type="ARBA" id="ARBA00023125"/>
    </source>
</evidence>
<dbReference type="PROSITE" id="PS50949">
    <property type="entry name" value="HTH_GNTR"/>
    <property type="match status" value="1"/>
</dbReference>
<dbReference type="GO" id="GO:0003700">
    <property type="term" value="F:DNA-binding transcription factor activity"/>
    <property type="evidence" value="ECO:0007669"/>
    <property type="project" value="InterPro"/>
</dbReference>
<keyword evidence="2" id="KW-0238">DNA-binding</keyword>
<name>A0A6N4VC59_9MYCO</name>
<dbReference type="EMBL" id="AP022570">
    <property type="protein sequence ID" value="BBX52385.1"/>
    <property type="molecule type" value="Genomic_DNA"/>
</dbReference>
<dbReference type="InterPro" id="IPR036390">
    <property type="entry name" value="WH_DNA-bd_sf"/>
</dbReference>
<dbReference type="PANTHER" id="PTHR43537:SF5">
    <property type="entry name" value="UXU OPERON TRANSCRIPTIONAL REGULATOR"/>
    <property type="match status" value="1"/>
</dbReference>